<evidence type="ECO:0000313" key="1">
    <source>
        <dbReference type="EMBL" id="KAF2093216.1"/>
    </source>
</evidence>
<dbReference type="OrthoDB" id="3795850at2759"/>
<gene>
    <name evidence="1" type="ORF">NA57DRAFT_81553</name>
</gene>
<dbReference type="AlphaFoldDB" id="A0A9P4I1E6"/>
<proteinExistence type="predicted"/>
<reference evidence="1" key="1">
    <citation type="journal article" date="2020" name="Stud. Mycol.">
        <title>101 Dothideomycetes genomes: a test case for predicting lifestyles and emergence of pathogens.</title>
        <authorList>
            <person name="Haridas S."/>
            <person name="Albert R."/>
            <person name="Binder M."/>
            <person name="Bloem J."/>
            <person name="Labutti K."/>
            <person name="Salamov A."/>
            <person name="Andreopoulos B."/>
            <person name="Baker S."/>
            <person name="Barry K."/>
            <person name="Bills G."/>
            <person name="Bluhm B."/>
            <person name="Cannon C."/>
            <person name="Castanera R."/>
            <person name="Culley D."/>
            <person name="Daum C."/>
            <person name="Ezra D."/>
            <person name="Gonzalez J."/>
            <person name="Henrissat B."/>
            <person name="Kuo A."/>
            <person name="Liang C."/>
            <person name="Lipzen A."/>
            <person name="Lutzoni F."/>
            <person name="Magnuson J."/>
            <person name="Mondo S."/>
            <person name="Nolan M."/>
            <person name="Ohm R."/>
            <person name="Pangilinan J."/>
            <person name="Park H.-J."/>
            <person name="Ramirez L."/>
            <person name="Alfaro M."/>
            <person name="Sun H."/>
            <person name="Tritt A."/>
            <person name="Yoshinaga Y."/>
            <person name="Zwiers L.-H."/>
            <person name="Turgeon B."/>
            <person name="Goodwin S."/>
            <person name="Spatafora J."/>
            <person name="Crous P."/>
            <person name="Grigoriev I."/>
        </authorList>
    </citation>
    <scope>NUCLEOTIDE SEQUENCE</scope>
    <source>
        <strain evidence="1">CBS 133067</strain>
    </source>
</reference>
<name>A0A9P4I1E6_9PEZI</name>
<sequence length="330" mass="38347">MGFSTIAGVTWAIPVPITHLGAGLEAHLESKPAITALRLCHRFGQGDNVFIIKLPQELFDQVIDEVLCESREASLKEWEANFTCYENRCHLLDHLHDSEYDEFATHDHDHDFIHSKSLYEYSLGGKAGYVARRIHDEKCNEWERRTKQDGTSGLTKYDQVLRQDFGLEAFISHQYVPDLAIPYLSTPGRSTAWNGAHTTLAYLTLPNQFERDDLGYDKYRDENRYMSTTVVCIDPSIMTLTNEQKGRFERATRWLDLQAFVHVTQVPNLVTTTESPLRLRGRTRLFKDHLYNLSLEEREREREQMEKLRLKIQDGQWPKLLSLVKSDLRM</sequence>
<accession>A0A9P4I1E6</accession>
<evidence type="ECO:0000313" key="2">
    <source>
        <dbReference type="Proteomes" id="UP000799772"/>
    </source>
</evidence>
<dbReference type="EMBL" id="ML978139">
    <property type="protein sequence ID" value="KAF2093216.1"/>
    <property type="molecule type" value="Genomic_DNA"/>
</dbReference>
<protein>
    <submittedName>
        <fullName evidence="1">Uncharacterized protein</fullName>
    </submittedName>
</protein>
<keyword evidence="2" id="KW-1185">Reference proteome</keyword>
<dbReference type="Proteomes" id="UP000799772">
    <property type="component" value="Unassembled WGS sequence"/>
</dbReference>
<comment type="caution">
    <text evidence="1">The sequence shown here is derived from an EMBL/GenBank/DDBJ whole genome shotgun (WGS) entry which is preliminary data.</text>
</comment>
<organism evidence="1 2">
    <name type="scientific">Rhizodiscina lignyota</name>
    <dbReference type="NCBI Taxonomy" id="1504668"/>
    <lineage>
        <taxon>Eukaryota</taxon>
        <taxon>Fungi</taxon>
        <taxon>Dikarya</taxon>
        <taxon>Ascomycota</taxon>
        <taxon>Pezizomycotina</taxon>
        <taxon>Dothideomycetes</taxon>
        <taxon>Pleosporomycetidae</taxon>
        <taxon>Aulographales</taxon>
        <taxon>Rhizodiscinaceae</taxon>
        <taxon>Rhizodiscina</taxon>
    </lineage>
</organism>